<reference evidence="2 3" key="1">
    <citation type="submission" date="2020-08" db="EMBL/GenBank/DDBJ databases">
        <title>Genomic Encyclopedia of Type Strains, Phase IV (KMG-IV): sequencing the most valuable type-strain genomes for metagenomic binning, comparative biology and taxonomic classification.</title>
        <authorList>
            <person name="Goeker M."/>
        </authorList>
    </citation>
    <scope>NUCLEOTIDE SEQUENCE [LARGE SCALE GENOMIC DNA]</scope>
    <source>
        <strain evidence="2 3">DSM 45385</strain>
    </source>
</reference>
<dbReference type="EC" id="1.1.1.100" evidence="2"/>
<dbReference type="Proteomes" id="UP000568380">
    <property type="component" value="Unassembled WGS sequence"/>
</dbReference>
<organism evidence="2 3">
    <name type="scientific">Nonomuraea endophytica</name>
    <dbReference type="NCBI Taxonomy" id="714136"/>
    <lineage>
        <taxon>Bacteria</taxon>
        <taxon>Bacillati</taxon>
        <taxon>Actinomycetota</taxon>
        <taxon>Actinomycetes</taxon>
        <taxon>Streptosporangiales</taxon>
        <taxon>Streptosporangiaceae</taxon>
        <taxon>Nonomuraea</taxon>
    </lineage>
</organism>
<comment type="similarity">
    <text evidence="1">Belongs to the short-chain dehydrogenases/reductases (SDR) family.</text>
</comment>
<dbReference type="InterPro" id="IPR002347">
    <property type="entry name" value="SDR_fam"/>
</dbReference>
<dbReference type="PRINTS" id="PR00081">
    <property type="entry name" value="GDHRDH"/>
</dbReference>
<proteinExistence type="inferred from homology"/>
<dbReference type="SUPFAM" id="SSF51735">
    <property type="entry name" value="NAD(P)-binding Rossmann-fold domains"/>
    <property type="match status" value="1"/>
</dbReference>
<keyword evidence="3" id="KW-1185">Reference proteome</keyword>
<dbReference type="GO" id="GO:0032787">
    <property type="term" value="P:monocarboxylic acid metabolic process"/>
    <property type="evidence" value="ECO:0007669"/>
    <property type="project" value="UniProtKB-ARBA"/>
</dbReference>
<dbReference type="Gene3D" id="3.40.50.720">
    <property type="entry name" value="NAD(P)-binding Rossmann-like Domain"/>
    <property type="match status" value="1"/>
</dbReference>
<dbReference type="CDD" id="cd05233">
    <property type="entry name" value="SDR_c"/>
    <property type="match status" value="1"/>
</dbReference>
<dbReference type="PROSITE" id="PS00061">
    <property type="entry name" value="ADH_SHORT"/>
    <property type="match status" value="1"/>
</dbReference>
<dbReference type="RefSeq" id="WP_184970203.1">
    <property type="nucleotide sequence ID" value="NZ_JACHIN010000012.1"/>
</dbReference>
<dbReference type="InterPro" id="IPR036291">
    <property type="entry name" value="NAD(P)-bd_dom_sf"/>
</dbReference>
<evidence type="ECO:0000313" key="3">
    <source>
        <dbReference type="Proteomes" id="UP000568380"/>
    </source>
</evidence>
<dbReference type="EMBL" id="JACHIN010000012">
    <property type="protein sequence ID" value="MBB5082210.1"/>
    <property type="molecule type" value="Genomic_DNA"/>
</dbReference>
<dbReference type="GO" id="GO:0004316">
    <property type="term" value="F:3-oxoacyl-[acyl-carrier-protein] reductase (NADPH) activity"/>
    <property type="evidence" value="ECO:0007669"/>
    <property type="project" value="UniProtKB-EC"/>
</dbReference>
<evidence type="ECO:0000313" key="2">
    <source>
        <dbReference type="EMBL" id="MBB5082210.1"/>
    </source>
</evidence>
<dbReference type="PANTHER" id="PTHR42879:SF2">
    <property type="entry name" value="3-OXOACYL-[ACYL-CARRIER-PROTEIN] REDUCTASE FABG"/>
    <property type="match status" value="1"/>
</dbReference>
<dbReference type="InterPro" id="IPR020904">
    <property type="entry name" value="Sc_DH/Rdtase_CS"/>
</dbReference>
<keyword evidence="2" id="KW-0560">Oxidoreductase</keyword>
<name>A0A7W8EIM8_9ACTN</name>
<evidence type="ECO:0000256" key="1">
    <source>
        <dbReference type="ARBA" id="ARBA00006484"/>
    </source>
</evidence>
<dbReference type="InterPro" id="IPR050259">
    <property type="entry name" value="SDR"/>
</dbReference>
<protein>
    <submittedName>
        <fullName evidence="2">3-oxoacyl-[acyl-carrier protein] reductase</fullName>
        <ecNumber evidence="2">1.1.1.100</ecNumber>
    </submittedName>
</protein>
<accession>A0A7W8EIM8</accession>
<sequence length="247" mass="25262">MHVLVTGGSSGIGAATARAFGSAGHRVTLTYKSGPDRAERVVKEIEQAGGTAAAVHMDLGEHGSVLAAVAAAGPFDSVIANAVMWGGDAPRTESFEEIPIEHWSEMLHANVLGNVVLAQSVLPAMRERGFGRVVLVSSGIAEEGTPGAGPYGTAKMALHGLARTLAWQAGMDGVLVNVAAVGLTRTDSSPIPGRVFDAVAGRTPSKRLSTAEDVAALLLFLGSAANHNLTGEIIREGSNAARSAHVT</sequence>
<comment type="caution">
    <text evidence="2">The sequence shown here is derived from an EMBL/GenBank/DDBJ whole genome shotgun (WGS) entry which is preliminary data.</text>
</comment>
<dbReference type="AlphaFoldDB" id="A0A7W8EIM8"/>
<dbReference type="PANTHER" id="PTHR42879">
    <property type="entry name" value="3-OXOACYL-(ACYL-CARRIER-PROTEIN) REDUCTASE"/>
    <property type="match status" value="1"/>
</dbReference>
<dbReference type="Pfam" id="PF00106">
    <property type="entry name" value="adh_short"/>
    <property type="match status" value="1"/>
</dbReference>
<gene>
    <name evidence="2" type="ORF">HNR40_007705</name>
</gene>